<dbReference type="GO" id="GO:0007131">
    <property type="term" value="P:reciprocal meiotic recombination"/>
    <property type="evidence" value="ECO:0007669"/>
    <property type="project" value="TreeGrafter"/>
</dbReference>
<dbReference type="GO" id="GO:0008821">
    <property type="term" value="F:crossover junction DNA endonuclease activity"/>
    <property type="evidence" value="ECO:0007669"/>
    <property type="project" value="TreeGrafter"/>
</dbReference>
<accession>A0A9P6DDE8</accession>
<dbReference type="GO" id="GO:0033063">
    <property type="term" value="C:Rad51B-Rad51C-Rad51D-XRCC2 complex"/>
    <property type="evidence" value="ECO:0007669"/>
    <property type="project" value="TreeGrafter"/>
</dbReference>
<evidence type="ECO:0000256" key="6">
    <source>
        <dbReference type="ARBA" id="ARBA00023242"/>
    </source>
</evidence>
<dbReference type="PROSITE" id="PS50162">
    <property type="entry name" value="RECA_2"/>
    <property type="match status" value="1"/>
</dbReference>
<evidence type="ECO:0000256" key="4">
    <source>
        <dbReference type="ARBA" id="ARBA00022840"/>
    </source>
</evidence>
<evidence type="ECO:0000313" key="8">
    <source>
        <dbReference type="EMBL" id="KAF9500692.1"/>
    </source>
</evidence>
<proteinExistence type="predicted"/>
<dbReference type="Proteomes" id="UP000807025">
    <property type="component" value="Unassembled WGS sequence"/>
</dbReference>
<dbReference type="OrthoDB" id="5957327at2759"/>
<comment type="caution">
    <text evidence="8">The sequence shown here is derived from an EMBL/GenBank/DDBJ whole genome shotgun (WGS) entry which is preliminary data.</text>
</comment>
<dbReference type="AlphaFoldDB" id="A0A9P6DDE8"/>
<evidence type="ECO:0000256" key="1">
    <source>
        <dbReference type="ARBA" id="ARBA00004123"/>
    </source>
</evidence>
<dbReference type="Gene3D" id="1.10.150.20">
    <property type="entry name" value="5' to 3' exonuclease, C-terminal subdomain"/>
    <property type="match status" value="1"/>
</dbReference>
<keyword evidence="9" id="KW-1185">Reference proteome</keyword>
<keyword evidence="6" id="KW-0539">Nucleus</keyword>
<keyword evidence="4" id="KW-0067">ATP-binding</keyword>
<dbReference type="InterPro" id="IPR027417">
    <property type="entry name" value="P-loop_NTPase"/>
</dbReference>
<feature type="domain" description="RecA family profile 1" evidence="7">
    <location>
        <begin position="79"/>
        <end position="237"/>
    </location>
</feature>
<dbReference type="Gene3D" id="3.40.50.300">
    <property type="entry name" value="P-loop containing nucleotide triphosphate hydrolases"/>
    <property type="match status" value="1"/>
</dbReference>
<reference evidence="8" key="1">
    <citation type="submission" date="2020-11" db="EMBL/GenBank/DDBJ databases">
        <authorList>
            <consortium name="DOE Joint Genome Institute"/>
            <person name="Ahrendt S."/>
            <person name="Riley R."/>
            <person name="Andreopoulos W."/>
            <person name="Labutti K."/>
            <person name="Pangilinan J."/>
            <person name="Ruiz-Duenas F.J."/>
            <person name="Barrasa J.M."/>
            <person name="Sanchez-Garcia M."/>
            <person name="Camarero S."/>
            <person name="Miyauchi S."/>
            <person name="Serrano A."/>
            <person name="Linde D."/>
            <person name="Babiker R."/>
            <person name="Drula E."/>
            <person name="Ayuso-Fernandez I."/>
            <person name="Pacheco R."/>
            <person name="Padilla G."/>
            <person name="Ferreira P."/>
            <person name="Barriuso J."/>
            <person name="Kellner H."/>
            <person name="Castanera R."/>
            <person name="Alfaro M."/>
            <person name="Ramirez L."/>
            <person name="Pisabarro A.G."/>
            <person name="Kuo A."/>
            <person name="Tritt A."/>
            <person name="Lipzen A."/>
            <person name="He G."/>
            <person name="Yan M."/>
            <person name="Ng V."/>
            <person name="Cullen D."/>
            <person name="Martin F."/>
            <person name="Rosso M.-N."/>
            <person name="Henrissat B."/>
            <person name="Hibbett D."/>
            <person name="Martinez A.T."/>
            <person name="Grigoriev I.V."/>
        </authorList>
    </citation>
    <scope>NUCLEOTIDE SEQUENCE</scope>
    <source>
        <strain evidence="8">ATCC 90797</strain>
    </source>
</reference>
<comment type="subcellular location">
    <subcellularLocation>
        <location evidence="1">Nucleus</location>
    </subcellularLocation>
</comment>
<keyword evidence="5" id="KW-0234">DNA repair</keyword>
<dbReference type="InterPro" id="IPR052093">
    <property type="entry name" value="HR_Repair_Mediator"/>
</dbReference>
<dbReference type="GO" id="GO:0005657">
    <property type="term" value="C:replication fork"/>
    <property type="evidence" value="ECO:0007669"/>
    <property type="project" value="TreeGrafter"/>
</dbReference>
<evidence type="ECO:0000256" key="5">
    <source>
        <dbReference type="ARBA" id="ARBA00023204"/>
    </source>
</evidence>
<dbReference type="PANTHER" id="PTHR46239:SF1">
    <property type="entry name" value="DNA REPAIR PROTEIN RAD51 HOMOLOG 3"/>
    <property type="match status" value="1"/>
</dbReference>
<organism evidence="8 9">
    <name type="scientific">Pleurotus eryngii</name>
    <name type="common">Boletus of the steppes</name>
    <dbReference type="NCBI Taxonomy" id="5323"/>
    <lineage>
        <taxon>Eukaryota</taxon>
        <taxon>Fungi</taxon>
        <taxon>Dikarya</taxon>
        <taxon>Basidiomycota</taxon>
        <taxon>Agaricomycotina</taxon>
        <taxon>Agaricomycetes</taxon>
        <taxon>Agaricomycetidae</taxon>
        <taxon>Agaricales</taxon>
        <taxon>Pleurotineae</taxon>
        <taxon>Pleurotaceae</taxon>
        <taxon>Pleurotus</taxon>
    </lineage>
</organism>
<gene>
    <name evidence="8" type="ORF">BDN71DRAFT_1440152</name>
</gene>
<evidence type="ECO:0000256" key="3">
    <source>
        <dbReference type="ARBA" id="ARBA00022763"/>
    </source>
</evidence>
<dbReference type="EMBL" id="MU154526">
    <property type="protein sequence ID" value="KAF9500692.1"/>
    <property type="molecule type" value="Genomic_DNA"/>
</dbReference>
<name>A0A9P6DDE8_PLEER</name>
<evidence type="ECO:0000259" key="7">
    <source>
        <dbReference type="PROSITE" id="PS50162"/>
    </source>
</evidence>
<dbReference type="SUPFAM" id="SSF52540">
    <property type="entry name" value="P-loop containing nucleoside triphosphate hydrolases"/>
    <property type="match status" value="1"/>
</dbReference>
<protein>
    <recommendedName>
        <fullName evidence="7">RecA family profile 1 domain-containing protein</fullName>
    </recommendedName>
</protein>
<evidence type="ECO:0000256" key="2">
    <source>
        <dbReference type="ARBA" id="ARBA00022741"/>
    </source>
</evidence>
<dbReference type="GO" id="GO:0033065">
    <property type="term" value="C:Rad51C-XRCC3 complex"/>
    <property type="evidence" value="ECO:0007669"/>
    <property type="project" value="TreeGrafter"/>
</dbReference>
<dbReference type="InterPro" id="IPR020588">
    <property type="entry name" value="RecA_ATP-bd"/>
</dbReference>
<sequence length="322" mass="34628">MSLDSQPLVSLPLPPATLSSLAKAGYETVDDLLSSTVEVLAEELHVPNDTAQKIFALAEKRKERVPLSQVVSMLASKATGRVVSTTCAPLDQILGGGISRAHVLELSGPPGTVKEDVAIGIVKAFSDLNERTIFVDCQNMTSPAKIYKNLANGATELIRYIRIHTITELMVFLHTLDVHLNTQPKPSLLVINSISFPFHSASSLSMQTRNSLFDRIKQALTKACAAHDLTVVTTTQMATKFVGLDGFPANFDAAGSRGVMLPQLGPSYLPDRRTSRVVVAPSSQISGVLRALSRPLHQSATLPPPVEYILSSTSRIPCHIDG</sequence>
<dbReference type="GO" id="GO:0005524">
    <property type="term" value="F:ATP binding"/>
    <property type="evidence" value="ECO:0007669"/>
    <property type="project" value="UniProtKB-KW"/>
</dbReference>
<dbReference type="GO" id="GO:0140664">
    <property type="term" value="F:ATP-dependent DNA damage sensor activity"/>
    <property type="evidence" value="ECO:0007669"/>
    <property type="project" value="InterPro"/>
</dbReference>
<dbReference type="PANTHER" id="PTHR46239">
    <property type="entry name" value="DNA REPAIR PROTEIN RAD51 HOMOLOG 3 RAD51C"/>
    <property type="match status" value="1"/>
</dbReference>
<dbReference type="GO" id="GO:0000400">
    <property type="term" value="F:four-way junction DNA binding"/>
    <property type="evidence" value="ECO:0007669"/>
    <property type="project" value="TreeGrafter"/>
</dbReference>
<dbReference type="GO" id="GO:0000707">
    <property type="term" value="P:meiotic DNA recombinase assembly"/>
    <property type="evidence" value="ECO:0007669"/>
    <property type="project" value="TreeGrafter"/>
</dbReference>
<evidence type="ECO:0000313" key="9">
    <source>
        <dbReference type="Proteomes" id="UP000807025"/>
    </source>
</evidence>
<keyword evidence="2" id="KW-0547">Nucleotide-binding</keyword>
<keyword evidence="3" id="KW-0227">DNA damage</keyword>